<proteinExistence type="predicted"/>
<dbReference type="Proteomes" id="UP001178461">
    <property type="component" value="Chromosome 15"/>
</dbReference>
<organism evidence="2 3">
    <name type="scientific">Podarcis lilfordi</name>
    <name type="common">Lilford's wall lizard</name>
    <dbReference type="NCBI Taxonomy" id="74358"/>
    <lineage>
        <taxon>Eukaryota</taxon>
        <taxon>Metazoa</taxon>
        <taxon>Chordata</taxon>
        <taxon>Craniata</taxon>
        <taxon>Vertebrata</taxon>
        <taxon>Euteleostomi</taxon>
        <taxon>Lepidosauria</taxon>
        <taxon>Squamata</taxon>
        <taxon>Bifurcata</taxon>
        <taxon>Unidentata</taxon>
        <taxon>Episquamata</taxon>
        <taxon>Laterata</taxon>
        <taxon>Lacertibaenia</taxon>
        <taxon>Lacertidae</taxon>
        <taxon>Podarcis</taxon>
    </lineage>
</organism>
<feature type="region of interest" description="Disordered" evidence="1">
    <location>
        <begin position="1"/>
        <end position="66"/>
    </location>
</feature>
<evidence type="ECO:0000313" key="2">
    <source>
        <dbReference type="EMBL" id="CAI5794628.1"/>
    </source>
</evidence>
<sequence>MGSPRRSFSSPRKCQLTAAAAPGMPGGCRSRCSPNYISRQPLARPRGLPGPASRAPSPLPSPAQPLSITAGLARTLQRDGAGRGRTPPALIGWARLPIGGRRRLGGRRGRQLIRGSGSRLCAWWARLATAQQFFSGMLYVSPLATKAAS</sequence>
<dbReference type="AlphaFoldDB" id="A0AA35LEQ4"/>
<keyword evidence="3" id="KW-1185">Reference proteome</keyword>
<gene>
    <name evidence="2" type="ORF">PODLI_1B029713</name>
</gene>
<protein>
    <submittedName>
        <fullName evidence="2">Uncharacterized protein</fullName>
    </submittedName>
</protein>
<accession>A0AA35LEQ4</accession>
<dbReference type="EMBL" id="OX395141">
    <property type="protein sequence ID" value="CAI5794628.1"/>
    <property type="molecule type" value="Genomic_DNA"/>
</dbReference>
<evidence type="ECO:0000256" key="1">
    <source>
        <dbReference type="SAM" id="MobiDB-lite"/>
    </source>
</evidence>
<name>A0AA35LEQ4_9SAUR</name>
<reference evidence="2" key="1">
    <citation type="submission" date="2022-12" db="EMBL/GenBank/DDBJ databases">
        <authorList>
            <person name="Alioto T."/>
            <person name="Alioto T."/>
            <person name="Gomez Garrido J."/>
        </authorList>
    </citation>
    <scope>NUCLEOTIDE SEQUENCE</scope>
</reference>
<feature type="compositionally biased region" description="Polar residues" evidence="1">
    <location>
        <begin position="1"/>
        <end position="12"/>
    </location>
</feature>
<evidence type="ECO:0000313" key="3">
    <source>
        <dbReference type="Proteomes" id="UP001178461"/>
    </source>
</evidence>